<dbReference type="GO" id="GO:0020037">
    <property type="term" value="F:heme binding"/>
    <property type="evidence" value="ECO:0007669"/>
    <property type="project" value="InterPro"/>
</dbReference>
<gene>
    <name evidence="6" type="ORF">FJZ47_24075</name>
</gene>
<evidence type="ECO:0000313" key="6">
    <source>
        <dbReference type="EMBL" id="MBM3226855.1"/>
    </source>
</evidence>
<dbReference type="Proteomes" id="UP000712673">
    <property type="component" value="Unassembled WGS sequence"/>
</dbReference>
<evidence type="ECO:0000256" key="3">
    <source>
        <dbReference type="ARBA" id="ARBA00023004"/>
    </source>
</evidence>
<evidence type="ECO:0000256" key="1">
    <source>
        <dbReference type="ARBA" id="ARBA00022617"/>
    </source>
</evidence>
<sequence>MHRRYLQWCVPALLLVLLALTWSAPPTWWWHLAGTIALAAGTSPPGSTPDALLVERGKRLFFQETFEGNGRTCATCHRAERHFTIDPAFIATLPATDPLFVAETQAALAKLEDRA</sequence>
<accession>A0A937W804</accession>
<evidence type="ECO:0000259" key="5">
    <source>
        <dbReference type="PROSITE" id="PS51007"/>
    </source>
</evidence>
<dbReference type="AlphaFoldDB" id="A0A937W804"/>
<comment type="caution">
    <text evidence="6">The sequence shown here is derived from an EMBL/GenBank/DDBJ whole genome shotgun (WGS) entry which is preliminary data.</text>
</comment>
<organism evidence="6 7">
    <name type="scientific">Tectimicrobiota bacterium</name>
    <dbReference type="NCBI Taxonomy" id="2528274"/>
    <lineage>
        <taxon>Bacteria</taxon>
        <taxon>Pseudomonadati</taxon>
        <taxon>Nitrospinota/Tectimicrobiota group</taxon>
        <taxon>Candidatus Tectimicrobiota</taxon>
    </lineage>
</organism>
<evidence type="ECO:0000256" key="2">
    <source>
        <dbReference type="ARBA" id="ARBA00022723"/>
    </source>
</evidence>
<dbReference type="Gene3D" id="1.10.760.10">
    <property type="entry name" value="Cytochrome c-like domain"/>
    <property type="match status" value="1"/>
</dbReference>
<keyword evidence="2 4" id="KW-0479">Metal-binding</keyword>
<keyword evidence="1 4" id="KW-0349">Heme</keyword>
<protein>
    <recommendedName>
        <fullName evidence="5">Cytochrome c domain-containing protein</fullName>
    </recommendedName>
</protein>
<proteinExistence type="predicted"/>
<dbReference type="GO" id="GO:0046872">
    <property type="term" value="F:metal ion binding"/>
    <property type="evidence" value="ECO:0007669"/>
    <property type="project" value="UniProtKB-KW"/>
</dbReference>
<reference evidence="6" key="1">
    <citation type="submission" date="2019-03" db="EMBL/GenBank/DDBJ databases">
        <title>Lake Tanganyika Metagenome-Assembled Genomes (MAGs).</title>
        <authorList>
            <person name="Tran P."/>
        </authorList>
    </citation>
    <scope>NUCLEOTIDE SEQUENCE</scope>
    <source>
        <strain evidence="6">K_DeepCast_65m_m2_066</strain>
    </source>
</reference>
<name>A0A937W804_UNCTE</name>
<dbReference type="InterPro" id="IPR036909">
    <property type="entry name" value="Cyt_c-like_dom_sf"/>
</dbReference>
<keyword evidence="3 4" id="KW-0408">Iron</keyword>
<dbReference type="SUPFAM" id="SSF46626">
    <property type="entry name" value="Cytochrome c"/>
    <property type="match status" value="1"/>
</dbReference>
<dbReference type="GO" id="GO:0009055">
    <property type="term" value="F:electron transfer activity"/>
    <property type="evidence" value="ECO:0007669"/>
    <property type="project" value="InterPro"/>
</dbReference>
<dbReference type="PROSITE" id="PS51007">
    <property type="entry name" value="CYTC"/>
    <property type="match status" value="1"/>
</dbReference>
<dbReference type="EMBL" id="VGLS01001079">
    <property type="protein sequence ID" value="MBM3226855.1"/>
    <property type="molecule type" value="Genomic_DNA"/>
</dbReference>
<feature type="domain" description="Cytochrome c" evidence="5">
    <location>
        <begin position="52"/>
        <end position="115"/>
    </location>
</feature>
<dbReference type="InterPro" id="IPR009056">
    <property type="entry name" value="Cyt_c-like_dom"/>
</dbReference>
<evidence type="ECO:0000313" key="7">
    <source>
        <dbReference type="Proteomes" id="UP000712673"/>
    </source>
</evidence>
<evidence type="ECO:0000256" key="4">
    <source>
        <dbReference type="PROSITE-ProRule" id="PRU00433"/>
    </source>
</evidence>